<evidence type="ECO:0000313" key="6">
    <source>
        <dbReference type="Proteomes" id="UP001307168"/>
    </source>
</evidence>
<gene>
    <name evidence="5" type="ORF">P4706_26035</name>
</gene>
<feature type="domain" description="HTH araC/xylS-type" evidence="4">
    <location>
        <begin position="1"/>
        <end position="69"/>
    </location>
</feature>
<dbReference type="Proteomes" id="UP001307168">
    <property type="component" value="Unassembled WGS sequence"/>
</dbReference>
<dbReference type="InterPro" id="IPR018060">
    <property type="entry name" value="HTH_AraC"/>
</dbReference>
<keyword evidence="1" id="KW-0805">Transcription regulation</keyword>
<dbReference type="PROSITE" id="PS01124">
    <property type="entry name" value="HTH_ARAC_FAMILY_2"/>
    <property type="match status" value="1"/>
</dbReference>
<dbReference type="EMBL" id="JARNBH010000036">
    <property type="protein sequence ID" value="MEC0276476.1"/>
    <property type="molecule type" value="Genomic_DNA"/>
</dbReference>
<dbReference type="PANTHER" id="PTHR43280:SF2">
    <property type="entry name" value="HTH-TYPE TRANSCRIPTIONAL REGULATOR EXSA"/>
    <property type="match status" value="1"/>
</dbReference>
<keyword evidence="2" id="KW-0238">DNA-binding</keyword>
<dbReference type="SMART" id="SM00342">
    <property type="entry name" value="HTH_ARAC"/>
    <property type="match status" value="1"/>
</dbReference>
<accession>A0AAW9NI79</accession>
<organism evidence="5 6">
    <name type="scientific">Peribacillus castrilensis</name>
    <dbReference type="NCBI Taxonomy" id="2897690"/>
    <lineage>
        <taxon>Bacteria</taxon>
        <taxon>Bacillati</taxon>
        <taxon>Bacillota</taxon>
        <taxon>Bacilli</taxon>
        <taxon>Bacillales</taxon>
        <taxon>Bacillaceae</taxon>
        <taxon>Peribacillus</taxon>
    </lineage>
</organism>
<dbReference type="Gene3D" id="1.10.10.60">
    <property type="entry name" value="Homeodomain-like"/>
    <property type="match status" value="1"/>
</dbReference>
<keyword evidence="3" id="KW-0804">Transcription</keyword>
<comment type="caution">
    <text evidence="5">The sequence shown here is derived from an EMBL/GenBank/DDBJ whole genome shotgun (WGS) entry which is preliminary data.</text>
</comment>
<evidence type="ECO:0000313" key="5">
    <source>
        <dbReference type="EMBL" id="MEC0276476.1"/>
    </source>
</evidence>
<dbReference type="GO" id="GO:0043565">
    <property type="term" value="F:sequence-specific DNA binding"/>
    <property type="evidence" value="ECO:0007669"/>
    <property type="project" value="InterPro"/>
</dbReference>
<dbReference type="PROSITE" id="PS00041">
    <property type="entry name" value="HTH_ARAC_FAMILY_1"/>
    <property type="match status" value="1"/>
</dbReference>
<dbReference type="Gene3D" id="3.20.20.80">
    <property type="entry name" value="Glycosidases"/>
    <property type="match status" value="1"/>
</dbReference>
<evidence type="ECO:0000256" key="1">
    <source>
        <dbReference type="ARBA" id="ARBA00023015"/>
    </source>
</evidence>
<dbReference type="InterPro" id="IPR009057">
    <property type="entry name" value="Homeodomain-like_sf"/>
</dbReference>
<dbReference type="InterPro" id="IPR018062">
    <property type="entry name" value="HTH_AraC-typ_CS"/>
</dbReference>
<evidence type="ECO:0000259" key="4">
    <source>
        <dbReference type="PROSITE" id="PS01124"/>
    </source>
</evidence>
<keyword evidence="6" id="KW-1185">Reference proteome</keyword>
<name>A0AAW9NI79_9BACI</name>
<dbReference type="SUPFAM" id="SSF46689">
    <property type="entry name" value="Homeodomain-like"/>
    <property type="match status" value="1"/>
</dbReference>
<reference evidence="5 6" key="1">
    <citation type="submission" date="2023-03" db="EMBL/GenBank/DDBJ databases">
        <title>Bacillus Genome Sequencing.</title>
        <authorList>
            <person name="Dunlap C."/>
        </authorList>
    </citation>
    <scope>NUCLEOTIDE SEQUENCE [LARGE SCALE GENOMIC DNA]</scope>
    <source>
        <strain evidence="5 6">B-41290</strain>
    </source>
</reference>
<dbReference type="PANTHER" id="PTHR43280">
    <property type="entry name" value="ARAC-FAMILY TRANSCRIPTIONAL REGULATOR"/>
    <property type="match status" value="1"/>
</dbReference>
<dbReference type="GO" id="GO:0003700">
    <property type="term" value="F:DNA-binding transcription factor activity"/>
    <property type="evidence" value="ECO:0007669"/>
    <property type="project" value="InterPro"/>
</dbReference>
<proteinExistence type="predicted"/>
<dbReference type="Pfam" id="PF12833">
    <property type="entry name" value="HTH_18"/>
    <property type="match status" value="1"/>
</dbReference>
<evidence type="ECO:0000256" key="3">
    <source>
        <dbReference type="ARBA" id="ARBA00023163"/>
    </source>
</evidence>
<protein>
    <submittedName>
        <fullName evidence="5">Helix-turn-helix transcriptional regulator</fullName>
    </submittedName>
</protein>
<dbReference type="AlphaFoldDB" id="A0AAW9NI79"/>
<sequence length="282" mass="32873">MSRYFKQAVGVSFSQYVKQTRLKSAVHELLYTDHTIMKVSLNNGFPNVKAFNKSFKEMYNQTPAEYRGLHKKEPFQKVNNISEQYTLVNSPHFLIELSKYISQKDRNATVKESGGSTVHINLPEEPVLVRDKAQRLLVMGQLEYALNEEVQAELKLIQEQLHFEYAYFTNLFSPSFTIMQIGGPYYKIDALFNEFQRLGLIPFISVEFEKKVVSSSDYIRMLEDFLQHAVFINIFCFIGDWTFIHTACRIRIFIIIGQGIRFIHGCNHKKQPKNKCFCQPNI</sequence>
<evidence type="ECO:0000256" key="2">
    <source>
        <dbReference type="ARBA" id="ARBA00023125"/>
    </source>
</evidence>